<evidence type="ECO:0000256" key="9">
    <source>
        <dbReference type="ARBA" id="ARBA00023136"/>
    </source>
</evidence>
<keyword evidence="7 14" id="KW-0378">Hydrolase</keyword>
<dbReference type="GO" id="GO:0071555">
    <property type="term" value="P:cell wall organization"/>
    <property type="evidence" value="ECO:0007669"/>
    <property type="project" value="UniProtKB-KW"/>
</dbReference>
<dbReference type="OrthoDB" id="9808289at2"/>
<comment type="function">
    <text evidence="14">Catalyzes the dephosphorylation of undecaprenyl diphosphate (UPP). Confers resistance to bacitracin.</text>
</comment>
<dbReference type="NCBIfam" id="NF001389">
    <property type="entry name" value="PRK00281.1-2"/>
    <property type="match status" value="1"/>
</dbReference>
<feature type="transmembrane region" description="Helical" evidence="14">
    <location>
        <begin position="247"/>
        <end position="265"/>
    </location>
</feature>
<dbReference type="AlphaFoldDB" id="A0A238YAT7"/>
<dbReference type="GO" id="GO:0009252">
    <property type="term" value="P:peptidoglycan biosynthetic process"/>
    <property type="evidence" value="ECO:0007669"/>
    <property type="project" value="UniProtKB-KW"/>
</dbReference>
<comment type="miscellaneous">
    <text evidence="14">Bacitracin is thought to be involved in the inhibition of peptidoglycan synthesis by sequestering undecaprenyl diphosphate, thereby reducing the pool of lipid carrier available.</text>
</comment>
<dbReference type="HAMAP" id="MF_01006">
    <property type="entry name" value="Undec_diphosphatase"/>
    <property type="match status" value="1"/>
</dbReference>
<evidence type="ECO:0000313" key="16">
    <source>
        <dbReference type="Proteomes" id="UP000198384"/>
    </source>
</evidence>
<evidence type="ECO:0000256" key="3">
    <source>
        <dbReference type="ARBA" id="ARBA00012374"/>
    </source>
</evidence>
<dbReference type="EC" id="3.6.1.27" evidence="3 14"/>
<reference evidence="15 16" key="1">
    <citation type="submission" date="2017-06" db="EMBL/GenBank/DDBJ databases">
        <authorList>
            <person name="Kim H.J."/>
            <person name="Triplett B.A."/>
        </authorList>
    </citation>
    <scope>NUCLEOTIDE SEQUENCE [LARGE SCALE GENOMIC DNA]</scope>
    <source>
        <strain evidence="15 16">DSM 29150</strain>
    </source>
</reference>
<evidence type="ECO:0000256" key="7">
    <source>
        <dbReference type="ARBA" id="ARBA00022801"/>
    </source>
</evidence>
<dbReference type="InterPro" id="IPR003824">
    <property type="entry name" value="UppP"/>
</dbReference>
<feature type="transmembrane region" description="Helical" evidence="14">
    <location>
        <begin position="215"/>
        <end position="235"/>
    </location>
</feature>
<protein>
    <recommendedName>
        <fullName evidence="4 14">Undecaprenyl-diphosphatase</fullName>
        <ecNumber evidence="3 14">3.6.1.27</ecNumber>
    </recommendedName>
    <alternativeName>
        <fullName evidence="12 14">Bacitracin resistance protein</fullName>
    </alternativeName>
    <alternativeName>
        <fullName evidence="11 14">Undecaprenyl pyrophosphate phosphatase</fullName>
    </alternativeName>
</protein>
<comment type="similarity">
    <text evidence="2 14">Belongs to the UppP family.</text>
</comment>
<name>A0A238YAT7_9FLAO</name>
<proteinExistence type="inferred from homology"/>
<gene>
    <name evidence="14" type="primary">uppP</name>
    <name evidence="15" type="ORF">SAMN06265371_108199</name>
</gene>
<keyword evidence="5 14" id="KW-1003">Cell membrane</keyword>
<organism evidence="15 16">
    <name type="scientific">Lutibacter agarilyticus</name>
    <dbReference type="NCBI Taxonomy" id="1109740"/>
    <lineage>
        <taxon>Bacteria</taxon>
        <taxon>Pseudomonadati</taxon>
        <taxon>Bacteroidota</taxon>
        <taxon>Flavobacteriia</taxon>
        <taxon>Flavobacteriales</taxon>
        <taxon>Flavobacteriaceae</taxon>
        <taxon>Lutibacter</taxon>
    </lineage>
</organism>
<keyword evidence="9 14" id="KW-0472">Membrane</keyword>
<sequence length="270" mass="30036">MNYFEAILLAIIEGITEYLPVSSTGHMIIASSFLQIADDDFTKLFTIVIQLGAILAVVVLYWKRFFQSFDFYLKLLVAFIPAVVLGLLLNDVIDELLESPLVVAISLVIGGVILLKVDDWFKSNEELDEDNPTAHTKISYLTALKIGFFQCIAMIPGTSRSGSTIVGGMTQKLNRKTAAEFSFFLAVPTMFGATAKKLYDYFGDGLVLTGEQINYLIIGNILAFIVAMIAIKSFIDYLSKKGFKIFGYYRIILGVALLLIHYFIYPLSVI</sequence>
<accession>A0A238YAT7</accession>
<dbReference type="NCBIfam" id="NF001390">
    <property type="entry name" value="PRK00281.1-4"/>
    <property type="match status" value="1"/>
</dbReference>
<evidence type="ECO:0000256" key="8">
    <source>
        <dbReference type="ARBA" id="ARBA00022989"/>
    </source>
</evidence>
<dbReference type="PANTHER" id="PTHR30622:SF3">
    <property type="entry name" value="UNDECAPRENYL-DIPHOSPHATASE"/>
    <property type="match status" value="1"/>
</dbReference>
<evidence type="ECO:0000256" key="11">
    <source>
        <dbReference type="ARBA" id="ARBA00032707"/>
    </source>
</evidence>
<feature type="transmembrane region" description="Helical" evidence="14">
    <location>
        <begin position="101"/>
        <end position="117"/>
    </location>
</feature>
<keyword evidence="8 14" id="KW-1133">Transmembrane helix</keyword>
<evidence type="ECO:0000256" key="12">
    <source>
        <dbReference type="ARBA" id="ARBA00032932"/>
    </source>
</evidence>
<evidence type="ECO:0000256" key="5">
    <source>
        <dbReference type="ARBA" id="ARBA00022475"/>
    </source>
</evidence>
<feature type="transmembrane region" description="Helical" evidence="14">
    <location>
        <begin position="71"/>
        <end position="89"/>
    </location>
</feature>
<evidence type="ECO:0000256" key="6">
    <source>
        <dbReference type="ARBA" id="ARBA00022692"/>
    </source>
</evidence>
<keyword evidence="14" id="KW-0133">Cell shape</keyword>
<evidence type="ECO:0000256" key="2">
    <source>
        <dbReference type="ARBA" id="ARBA00010621"/>
    </source>
</evidence>
<dbReference type="EMBL" id="FZNT01000008">
    <property type="protein sequence ID" value="SNR68386.1"/>
    <property type="molecule type" value="Genomic_DNA"/>
</dbReference>
<evidence type="ECO:0000256" key="14">
    <source>
        <dbReference type="HAMAP-Rule" id="MF_01006"/>
    </source>
</evidence>
<evidence type="ECO:0000256" key="4">
    <source>
        <dbReference type="ARBA" id="ARBA00021581"/>
    </source>
</evidence>
<dbReference type="NCBIfam" id="TIGR00753">
    <property type="entry name" value="undec_PP_bacA"/>
    <property type="match status" value="1"/>
</dbReference>
<feature type="transmembrane region" description="Helical" evidence="14">
    <location>
        <begin position="44"/>
        <end position="62"/>
    </location>
</feature>
<keyword evidence="10 14" id="KW-0046">Antibiotic resistance</keyword>
<evidence type="ECO:0000313" key="15">
    <source>
        <dbReference type="EMBL" id="SNR68386.1"/>
    </source>
</evidence>
<feature type="transmembrane region" description="Helical" evidence="14">
    <location>
        <begin position="178"/>
        <end position="195"/>
    </location>
</feature>
<evidence type="ECO:0000256" key="13">
    <source>
        <dbReference type="ARBA" id="ARBA00047594"/>
    </source>
</evidence>
<dbReference type="RefSeq" id="WP_089382395.1">
    <property type="nucleotide sequence ID" value="NZ_FZNT01000008.1"/>
</dbReference>
<dbReference type="GO" id="GO:0008360">
    <property type="term" value="P:regulation of cell shape"/>
    <property type="evidence" value="ECO:0007669"/>
    <property type="project" value="UniProtKB-KW"/>
</dbReference>
<dbReference type="GO" id="GO:0046677">
    <property type="term" value="P:response to antibiotic"/>
    <property type="evidence" value="ECO:0007669"/>
    <property type="project" value="UniProtKB-UniRule"/>
</dbReference>
<keyword evidence="16" id="KW-1185">Reference proteome</keyword>
<comment type="subcellular location">
    <subcellularLocation>
        <location evidence="1 14">Cell membrane</location>
        <topology evidence="1 14">Multi-pass membrane protein</topology>
    </subcellularLocation>
</comment>
<evidence type="ECO:0000256" key="10">
    <source>
        <dbReference type="ARBA" id="ARBA00023251"/>
    </source>
</evidence>
<dbReference type="Pfam" id="PF02673">
    <property type="entry name" value="BacA"/>
    <property type="match status" value="1"/>
</dbReference>
<keyword evidence="14" id="KW-0573">Peptidoglycan synthesis</keyword>
<keyword evidence="6 14" id="KW-0812">Transmembrane</keyword>
<evidence type="ECO:0000256" key="1">
    <source>
        <dbReference type="ARBA" id="ARBA00004651"/>
    </source>
</evidence>
<comment type="catalytic activity">
    <reaction evidence="13 14">
        <text>di-trans,octa-cis-undecaprenyl diphosphate + H2O = di-trans,octa-cis-undecaprenyl phosphate + phosphate + H(+)</text>
        <dbReference type="Rhea" id="RHEA:28094"/>
        <dbReference type="ChEBI" id="CHEBI:15377"/>
        <dbReference type="ChEBI" id="CHEBI:15378"/>
        <dbReference type="ChEBI" id="CHEBI:43474"/>
        <dbReference type="ChEBI" id="CHEBI:58405"/>
        <dbReference type="ChEBI" id="CHEBI:60392"/>
        <dbReference type="EC" id="3.6.1.27"/>
    </reaction>
</comment>
<keyword evidence="14" id="KW-0961">Cell wall biogenesis/degradation</keyword>
<dbReference type="Proteomes" id="UP000198384">
    <property type="component" value="Unassembled WGS sequence"/>
</dbReference>
<dbReference type="PANTHER" id="PTHR30622">
    <property type="entry name" value="UNDECAPRENYL-DIPHOSPHATASE"/>
    <property type="match status" value="1"/>
</dbReference>
<dbReference type="GO" id="GO:0005886">
    <property type="term" value="C:plasma membrane"/>
    <property type="evidence" value="ECO:0007669"/>
    <property type="project" value="UniProtKB-SubCell"/>
</dbReference>
<dbReference type="GO" id="GO:0050380">
    <property type="term" value="F:undecaprenyl-diphosphatase activity"/>
    <property type="evidence" value="ECO:0007669"/>
    <property type="project" value="UniProtKB-UniRule"/>
</dbReference>